<proteinExistence type="predicted"/>
<dbReference type="SUPFAM" id="SSF81383">
    <property type="entry name" value="F-box domain"/>
    <property type="match status" value="1"/>
</dbReference>
<protein>
    <recommendedName>
        <fullName evidence="1">F-box domain-containing protein</fullName>
    </recommendedName>
</protein>
<dbReference type="EMBL" id="JAEVFJ010000001">
    <property type="protein sequence ID" value="KAH8107703.1"/>
    <property type="molecule type" value="Genomic_DNA"/>
</dbReference>
<dbReference type="InterPro" id="IPR001810">
    <property type="entry name" value="F-box_dom"/>
</dbReference>
<dbReference type="PROSITE" id="PS50181">
    <property type="entry name" value="FBOX"/>
    <property type="match status" value="1"/>
</dbReference>
<sequence length="510" mass="58119">MASFQGLPNELLESILLEADIQSIARCRQVSKTLGEIITNSKPIQYKIELAIDGFEDGPADFPWGTSERLDALRSRRLAWAKMQPMALRVINARTPKWQMASRNHITWIDDAAKFHVLQIPSVFRGIPEREWVIEPGVVNMVAADDAAVDPDEDLLVVLEKRGIRNWVLSLRSLSTGEYHPEAERSEIPVNDMYGSRTNGNGVRVFRDYMGIHFQCETTGKLEIYNWRTGKLILNLAMKPPFGYVFLSEEYLLIPHTDAEGGILSVFQIDDFGRAEERHIADLIPEIQLRLPKGKNPGSFGLELPQPRQWHKVKVPFHSGPDYLVAITAYYHAAALEATTVIIPVSTIRHLIAGERRLSQKPLEWFQWGTSGSRLIHTDPVLIYPQVNGMTAIIQQSHLDTKVTHLYNFGTLGYWKHLRDAAALRAPPEVQAHGVSWYHGSANFDDSPIMTLLLARRVRIDHWFHQCRPVDREDSRWVKDVLLGDDCIIVEFEVDPPHSHGHHQYQIFSF</sequence>
<evidence type="ECO:0000259" key="1">
    <source>
        <dbReference type="PROSITE" id="PS50181"/>
    </source>
</evidence>
<accession>A0A8K0XUL4</accession>
<evidence type="ECO:0000313" key="2">
    <source>
        <dbReference type="EMBL" id="KAH8107703.1"/>
    </source>
</evidence>
<dbReference type="SMART" id="SM00256">
    <property type="entry name" value="FBOX"/>
    <property type="match status" value="1"/>
</dbReference>
<dbReference type="AlphaFoldDB" id="A0A8K0XUL4"/>
<keyword evidence="3" id="KW-1185">Reference proteome</keyword>
<dbReference type="Proteomes" id="UP000813824">
    <property type="component" value="Unassembled WGS sequence"/>
</dbReference>
<dbReference type="OrthoDB" id="3174109at2759"/>
<reference evidence="2" key="1">
    <citation type="journal article" date="2021" name="New Phytol.">
        <title>Evolutionary innovations through gain and loss of genes in the ectomycorrhizal Boletales.</title>
        <authorList>
            <person name="Wu G."/>
            <person name="Miyauchi S."/>
            <person name="Morin E."/>
            <person name="Kuo A."/>
            <person name="Drula E."/>
            <person name="Varga T."/>
            <person name="Kohler A."/>
            <person name="Feng B."/>
            <person name="Cao Y."/>
            <person name="Lipzen A."/>
            <person name="Daum C."/>
            <person name="Hundley H."/>
            <person name="Pangilinan J."/>
            <person name="Johnson J."/>
            <person name="Barry K."/>
            <person name="LaButti K."/>
            <person name="Ng V."/>
            <person name="Ahrendt S."/>
            <person name="Min B."/>
            <person name="Choi I.G."/>
            <person name="Park H."/>
            <person name="Plett J.M."/>
            <person name="Magnuson J."/>
            <person name="Spatafora J.W."/>
            <person name="Nagy L.G."/>
            <person name="Henrissat B."/>
            <person name="Grigoriev I.V."/>
            <person name="Yang Z.L."/>
            <person name="Xu J."/>
            <person name="Martin F.M."/>
        </authorList>
    </citation>
    <scope>NUCLEOTIDE SEQUENCE</scope>
    <source>
        <strain evidence="2">KKN 215</strain>
    </source>
</reference>
<dbReference type="InterPro" id="IPR036047">
    <property type="entry name" value="F-box-like_dom_sf"/>
</dbReference>
<gene>
    <name evidence="2" type="ORF">BXZ70DRAFT_6237</name>
</gene>
<name>A0A8K0XUL4_9AGAR</name>
<organism evidence="2 3">
    <name type="scientific">Cristinia sonorae</name>
    <dbReference type="NCBI Taxonomy" id="1940300"/>
    <lineage>
        <taxon>Eukaryota</taxon>
        <taxon>Fungi</taxon>
        <taxon>Dikarya</taxon>
        <taxon>Basidiomycota</taxon>
        <taxon>Agaricomycotina</taxon>
        <taxon>Agaricomycetes</taxon>
        <taxon>Agaricomycetidae</taxon>
        <taxon>Agaricales</taxon>
        <taxon>Pleurotineae</taxon>
        <taxon>Stephanosporaceae</taxon>
        <taxon>Cristinia</taxon>
    </lineage>
</organism>
<evidence type="ECO:0000313" key="3">
    <source>
        <dbReference type="Proteomes" id="UP000813824"/>
    </source>
</evidence>
<dbReference type="Pfam" id="PF00646">
    <property type="entry name" value="F-box"/>
    <property type="match status" value="1"/>
</dbReference>
<comment type="caution">
    <text evidence="2">The sequence shown here is derived from an EMBL/GenBank/DDBJ whole genome shotgun (WGS) entry which is preliminary data.</text>
</comment>
<feature type="domain" description="F-box" evidence="1">
    <location>
        <begin position="1"/>
        <end position="48"/>
    </location>
</feature>